<keyword evidence="1" id="KW-0812">Transmembrane</keyword>
<reference evidence="3" key="2">
    <citation type="submission" date="2018-10" db="EMBL/GenBank/DDBJ databases">
        <authorList>
            <person name="Wang Y."/>
            <person name="Wang J."/>
            <person name="Yang X."/>
            <person name="Wang Z."/>
            <person name="Huang Y."/>
        </authorList>
    </citation>
    <scope>NUCLEOTIDE SEQUENCE [LARGE SCALE GENOMIC DNA]</scope>
    <source>
        <strain evidence="3">J015</strain>
    </source>
</reference>
<accession>A0A3B0FSZ2</accession>
<feature type="transmembrane region" description="Helical" evidence="1">
    <location>
        <begin position="202"/>
        <end position="223"/>
    </location>
</feature>
<dbReference type="Pfam" id="PF14329">
    <property type="entry name" value="DUF4386"/>
    <property type="match status" value="1"/>
</dbReference>
<dbReference type="Proteomes" id="UP000273159">
    <property type="component" value="Unassembled WGS sequence"/>
</dbReference>
<dbReference type="RefSeq" id="WP_120693143.1">
    <property type="nucleotide sequence ID" value="NZ_RBNH01000016.1"/>
</dbReference>
<dbReference type="EMBL" id="RBNH01000016">
    <property type="protein sequence ID" value="RKO21577.1"/>
    <property type="molecule type" value="Genomic_DNA"/>
</dbReference>
<gene>
    <name evidence="2" type="ORF">D7Z96_15915</name>
</gene>
<evidence type="ECO:0000313" key="2">
    <source>
        <dbReference type="EMBL" id="RKO21577.1"/>
    </source>
</evidence>
<organism evidence="2 3">
    <name type="scientific">Pseudarthrobacter phenanthrenivorans</name>
    <name type="common">Arthrobacter phenanthrenivorans</name>
    <dbReference type="NCBI Taxonomy" id="361575"/>
    <lineage>
        <taxon>Bacteria</taxon>
        <taxon>Bacillati</taxon>
        <taxon>Actinomycetota</taxon>
        <taxon>Actinomycetes</taxon>
        <taxon>Micrococcales</taxon>
        <taxon>Micrococcaceae</taxon>
        <taxon>Pseudarthrobacter</taxon>
    </lineage>
</organism>
<dbReference type="AlphaFoldDB" id="A0A3B0FSZ2"/>
<proteinExistence type="predicted"/>
<comment type="caution">
    <text evidence="2">The sequence shown here is derived from an EMBL/GenBank/DDBJ whole genome shotgun (WGS) entry which is preliminary data.</text>
</comment>
<protein>
    <submittedName>
        <fullName evidence="2">DUF4386 domain-containing protein</fullName>
    </submittedName>
</protein>
<reference evidence="2 3" key="1">
    <citation type="submission" date="2018-10" db="EMBL/GenBank/DDBJ databases">
        <title>Genome-guide identification and characterization of bacteria that degrade polycyclic aromatic hydrocarbons and resist hexavalent chromium simultaneously.</title>
        <authorList>
            <person name="Feng H."/>
        </authorList>
    </citation>
    <scope>NUCLEOTIDE SEQUENCE [LARGE SCALE GENOMIC DNA]</scope>
    <source>
        <strain evidence="2 3">J015</strain>
    </source>
</reference>
<feature type="transmembrane region" description="Helical" evidence="1">
    <location>
        <begin position="172"/>
        <end position="196"/>
    </location>
</feature>
<sequence>MTAIQPGTATRRPMASHRKTSLAAGVLYLLTFVSIPTLFLYGQVKTDPAYITGPGPDTFVVAGGLLEVVVALACIGTGVALYPVVKRQNEGFALGFVAARILEAGAIFAGVVALMSIVTLRQAGAGDDALVTGQALLAQHTWTTLLGQGLIPAFNALLLGSLMYKSRLLPRVLPVLGFIGAPLLIAGAAGMLFGLWGPVSPLSGFGALFLASWEFGMGIWLVVKGFNADAVARLTASGTDATGRARR</sequence>
<name>A0A3B0FSZ2_PSEPS</name>
<feature type="transmembrane region" description="Helical" evidence="1">
    <location>
        <begin position="140"/>
        <end position="160"/>
    </location>
</feature>
<evidence type="ECO:0000256" key="1">
    <source>
        <dbReference type="SAM" id="Phobius"/>
    </source>
</evidence>
<evidence type="ECO:0000313" key="3">
    <source>
        <dbReference type="Proteomes" id="UP000273159"/>
    </source>
</evidence>
<feature type="transmembrane region" description="Helical" evidence="1">
    <location>
        <begin position="21"/>
        <end position="41"/>
    </location>
</feature>
<keyword evidence="1" id="KW-1133">Transmembrane helix</keyword>
<feature type="transmembrane region" description="Helical" evidence="1">
    <location>
        <begin position="61"/>
        <end position="85"/>
    </location>
</feature>
<dbReference type="InterPro" id="IPR025495">
    <property type="entry name" value="DUF4386"/>
</dbReference>
<keyword evidence="1" id="KW-0472">Membrane</keyword>
<feature type="transmembrane region" description="Helical" evidence="1">
    <location>
        <begin position="97"/>
        <end position="120"/>
    </location>
</feature>